<dbReference type="PROSITE" id="PS51194">
    <property type="entry name" value="HELICASE_CTER"/>
    <property type="match status" value="1"/>
</dbReference>
<dbReference type="Proteomes" id="UP000006015">
    <property type="component" value="Unassembled WGS sequence"/>
</dbReference>
<dbReference type="PANTHER" id="PTHR10799">
    <property type="entry name" value="SNF2/RAD54 HELICASE FAMILY"/>
    <property type="match status" value="1"/>
</dbReference>
<evidence type="ECO:0000313" key="6">
    <source>
        <dbReference type="Proteomes" id="UP000006015"/>
    </source>
</evidence>
<dbReference type="Gene3D" id="3.40.50.300">
    <property type="entry name" value="P-loop containing nucleotide triphosphate hydrolases"/>
    <property type="match status" value="1"/>
</dbReference>
<sequence>MASYLIHGLWLPVSGLSLWIEQVEGHKIVTPQAVPEGTFPASIDKLLEKKSFRTRSRVYLRTPKGKNVELMAPMARFGPADAVLALSQLAYLDDEGQRATVPAEQRAAIAPDLLWIIRAYRGLTRFARAGRVTIRLSYQAGEWYPMWQLANGLGERGWLAEMIAAAPGILTINNRSLSEDLADDLTHWIVYTQLADLMQQPRPYPWHEFAKSLLQTTPIARGRAQLLRGLNEWKDSINAVDLGMVFIVEEPFETESEIDDSPSAPKSEDSALWPVRVCVRSGADSPRPIKEGRIDRSSMEKLKESRRRAISISPRLDPNNSRTPAYFDEGAGDWDVYLDTTALVEFVSTDATALKGAGYTVMLPKAWTQMAASAKLVTKELSGDSPLQKKLGMDQLVEYDWKLSVGDMELTEEEMQQLVSSKTGLIRLRGEWVMADRSALGKITEYMEQLASNSKAHLRKELDALAREAERMRLLEEPGWQDKVAEVERKLEEFNSQLEEDDTDFGVATMSELRELALEAMAKEPIEFTGSQWHASMLGGMETPAPARVEIPDSVHAELREYQRRGVDWLYWMSSNNVGAVLADDMGLGKTLQLLALLAVEKDRGEAHGPTLVVAPTSVVGNWAREAHKFVPDLKVMVHHGANRLTDKDLITEAEKYALVVTSYGTISRDFKVMGMVEWDRVVLDEAQAIKNSSTRSSKAVRSLPSRHRIALTGTPVENRLSEMRSILDFCNPGVLGSASFFRNHFASAIEKYQDEDVAERLRQLTGPFILRRLKTDSAIIDDLPEKTEEILTVTMTSEQAALYKALVDDIQLRMETAPKGMALRGLVLSSLTRIKQICNHPAHYLGDGSPVTSKGKHRSGKVEKLMEILDSAVTHDERVLIFTQYKAFGDILQPYLSAQLGAKIPFLHGGVTKNRRDDMVTDFQAADGPPAMILSLKAGGTGLNLTAANIVVHMDRWWNPAVENQATDRAFRIGQSKNVQVYKMITAGTLEESIQDILDGKTQLAGAVVGEGEGWITELDPEQLAQLMSYRERES</sequence>
<dbReference type="InterPro" id="IPR027417">
    <property type="entry name" value="P-loop_NTPase"/>
</dbReference>
<dbReference type="Gene3D" id="3.40.50.10810">
    <property type="entry name" value="Tandem AAA-ATPase domain"/>
    <property type="match status" value="1"/>
</dbReference>
<evidence type="ECO:0000259" key="3">
    <source>
        <dbReference type="PROSITE" id="PS51192"/>
    </source>
</evidence>
<dbReference type="SUPFAM" id="SSF52540">
    <property type="entry name" value="P-loop containing nucleoside triphosphate hydrolases"/>
    <property type="match status" value="2"/>
</dbReference>
<dbReference type="InterPro" id="IPR001650">
    <property type="entry name" value="Helicase_C-like"/>
</dbReference>
<keyword evidence="2" id="KW-0175">Coiled coil</keyword>
<evidence type="ECO:0000256" key="1">
    <source>
        <dbReference type="ARBA" id="ARBA00022801"/>
    </source>
</evidence>
<dbReference type="SMART" id="SM00490">
    <property type="entry name" value="HELICc"/>
    <property type="match status" value="1"/>
</dbReference>
<feature type="domain" description="Helicase ATP-binding" evidence="3">
    <location>
        <begin position="571"/>
        <end position="734"/>
    </location>
</feature>
<name>A0ABP2IAZ4_CORAM</name>
<dbReference type="InterPro" id="IPR000330">
    <property type="entry name" value="SNF2_N"/>
</dbReference>
<dbReference type="EMBL" id="ADNS01000027">
    <property type="protein sequence ID" value="EFG80637.1"/>
    <property type="molecule type" value="Genomic_DNA"/>
</dbReference>
<organism evidence="5 6">
    <name type="scientific">Corynebacterium ammoniagenes DSM 20306</name>
    <dbReference type="NCBI Taxonomy" id="649754"/>
    <lineage>
        <taxon>Bacteria</taxon>
        <taxon>Bacillati</taxon>
        <taxon>Actinomycetota</taxon>
        <taxon>Actinomycetes</taxon>
        <taxon>Mycobacteriales</taxon>
        <taxon>Corynebacteriaceae</taxon>
        <taxon>Corynebacterium</taxon>
    </lineage>
</organism>
<dbReference type="InterPro" id="IPR022138">
    <property type="entry name" value="DUF3670"/>
</dbReference>
<dbReference type="Pfam" id="PF12419">
    <property type="entry name" value="DUF3670"/>
    <property type="match status" value="1"/>
</dbReference>
<dbReference type="Pfam" id="PF00176">
    <property type="entry name" value="SNF2-rel_dom"/>
    <property type="match status" value="1"/>
</dbReference>
<evidence type="ECO:0000256" key="2">
    <source>
        <dbReference type="SAM" id="Coils"/>
    </source>
</evidence>
<dbReference type="Pfam" id="PF00271">
    <property type="entry name" value="Helicase_C"/>
    <property type="match status" value="1"/>
</dbReference>
<dbReference type="SMART" id="SM00487">
    <property type="entry name" value="DEXDc"/>
    <property type="match status" value="1"/>
</dbReference>
<evidence type="ECO:0000259" key="4">
    <source>
        <dbReference type="PROSITE" id="PS51194"/>
    </source>
</evidence>
<keyword evidence="1" id="KW-0378">Hydrolase</keyword>
<dbReference type="CDD" id="cd18012">
    <property type="entry name" value="DEXQc_arch_SWI2_SNF2"/>
    <property type="match status" value="1"/>
</dbReference>
<proteinExistence type="predicted"/>
<dbReference type="InterPro" id="IPR038718">
    <property type="entry name" value="SNF2-like_sf"/>
</dbReference>
<gene>
    <name evidence="5" type="ORF">HMPREF0281_02001</name>
</gene>
<reference evidence="5 6" key="1">
    <citation type="submission" date="2010-04" db="EMBL/GenBank/DDBJ databases">
        <authorList>
            <person name="Weinstock G."/>
            <person name="Sodergren E."/>
            <person name="Clifton S."/>
            <person name="Fulton L."/>
            <person name="Fulton B."/>
            <person name="Courtney L."/>
            <person name="Fronick C."/>
            <person name="Harrison M."/>
            <person name="Strong C."/>
            <person name="Farmer C."/>
            <person name="Delahaunty K."/>
            <person name="Markovic C."/>
            <person name="Hall O."/>
            <person name="Minx P."/>
            <person name="Tomlinson C."/>
            <person name="Mitreva M."/>
            <person name="Hou S."/>
            <person name="Wollam A."/>
            <person name="Pepin K.H."/>
            <person name="Johnson M."/>
            <person name="Bhonagiri V."/>
            <person name="Zhang X."/>
            <person name="Suruliraj S."/>
            <person name="Warren W."/>
            <person name="Chinwalla A."/>
            <person name="Mardis E.R."/>
            <person name="Wilson R.K."/>
        </authorList>
    </citation>
    <scope>NUCLEOTIDE SEQUENCE [LARGE SCALE GENOMIC DNA]</scope>
    <source>
        <strain evidence="5 6">DSM 20306</strain>
    </source>
</reference>
<dbReference type="InterPro" id="IPR049730">
    <property type="entry name" value="SNF2/RAD54-like_C"/>
</dbReference>
<keyword evidence="6" id="KW-1185">Reference proteome</keyword>
<protein>
    <submittedName>
        <fullName evidence="5">SNF2 family N-terminal domain protein</fullName>
    </submittedName>
</protein>
<dbReference type="RefSeq" id="WP_003848605.1">
    <property type="nucleotide sequence ID" value="NZ_CP009244.1"/>
</dbReference>
<comment type="caution">
    <text evidence="5">The sequence shown here is derived from an EMBL/GenBank/DDBJ whole genome shotgun (WGS) entry which is preliminary data.</text>
</comment>
<dbReference type="InterPro" id="IPR014001">
    <property type="entry name" value="Helicase_ATP-bd"/>
</dbReference>
<dbReference type="PROSITE" id="PS51192">
    <property type="entry name" value="HELICASE_ATP_BIND_1"/>
    <property type="match status" value="1"/>
</dbReference>
<evidence type="ECO:0000313" key="5">
    <source>
        <dbReference type="EMBL" id="EFG80637.1"/>
    </source>
</evidence>
<feature type="domain" description="Helicase C-terminal" evidence="4">
    <location>
        <begin position="862"/>
        <end position="1021"/>
    </location>
</feature>
<dbReference type="CDD" id="cd18793">
    <property type="entry name" value="SF2_C_SNF"/>
    <property type="match status" value="1"/>
</dbReference>
<feature type="coiled-coil region" evidence="2">
    <location>
        <begin position="455"/>
        <end position="504"/>
    </location>
</feature>
<accession>A0ABP2IAZ4</accession>